<evidence type="ECO:0000259" key="3">
    <source>
        <dbReference type="PROSITE" id="PS51186"/>
    </source>
</evidence>
<proteinExistence type="predicted"/>
<sequence length="164" mass="18334">MRTLVEEDAATYWAFRLHALEESPTAFLTTVEERRAKDDALSQTKRQLADHRSETIGAFKEGELVGVVTLLLSGAYRSRHKGTIVAMYVAPASRKNGVGKQLMEAILHSAKQRDLEMLTLEVATLNKRASSLYQSCGFMSYGILQHSLKTNKGYIDETSMVCYL</sequence>
<dbReference type="PANTHER" id="PTHR43877">
    <property type="entry name" value="AMINOALKYLPHOSPHONATE N-ACETYLTRANSFERASE-RELATED-RELATED"/>
    <property type="match status" value="1"/>
</dbReference>
<dbReference type="AlphaFoldDB" id="A0A0A5GH40"/>
<dbReference type="eggNOG" id="COG0456">
    <property type="taxonomic scope" value="Bacteria"/>
</dbReference>
<evidence type="ECO:0000256" key="2">
    <source>
        <dbReference type="ARBA" id="ARBA00023315"/>
    </source>
</evidence>
<accession>A0A0A5GH40</accession>
<dbReference type="Gene3D" id="3.40.630.30">
    <property type="match status" value="1"/>
</dbReference>
<dbReference type="Pfam" id="PF00583">
    <property type="entry name" value="Acetyltransf_1"/>
    <property type="match status" value="1"/>
</dbReference>
<dbReference type="PANTHER" id="PTHR43877:SF2">
    <property type="entry name" value="AMINOALKYLPHOSPHONATE N-ACETYLTRANSFERASE-RELATED"/>
    <property type="match status" value="1"/>
</dbReference>
<keyword evidence="2" id="KW-0012">Acyltransferase</keyword>
<reference evidence="4 5" key="1">
    <citation type="submission" date="2013-08" db="EMBL/GenBank/DDBJ databases">
        <authorList>
            <person name="Huang J."/>
            <person name="Wang G."/>
        </authorList>
    </citation>
    <scope>NUCLEOTIDE SEQUENCE [LARGE SCALE GENOMIC DNA]</scope>
    <source>
        <strain evidence="4 5">JSM 076056</strain>
    </source>
</reference>
<dbReference type="EMBL" id="AVPE01000005">
    <property type="protein sequence ID" value="KGX92556.1"/>
    <property type="molecule type" value="Genomic_DNA"/>
</dbReference>
<name>A0A0A5GH40_9BACI</name>
<evidence type="ECO:0000313" key="4">
    <source>
        <dbReference type="EMBL" id="KGX92556.1"/>
    </source>
</evidence>
<dbReference type="STRING" id="1385510.GCA_000425205_01940"/>
<comment type="caution">
    <text evidence="4">The sequence shown here is derived from an EMBL/GenBank/DDBJ whole genome shotgun (WGS) entry which is preliminary data.</text>
</comment>
<protein>
    <submittedName>
        <fullName evidence="4">Acetyltransferase</fullName>
    </submittedName>
</protein>
<dbReference type="InterPro" id="IPR016181">
    <property type="entry name" value="Acyl_CoA_acyltransferase"/>
</dbReference>
<dbReference type="GO" id="GO:0016747">
    <property type="term" value="F:acyltransferase activity, transferring groups other than amino-acyl groups"/>
    <property type="evidence" value="ECO:0007669"/>
    <property type="project" value="InterPro"/>
</dbReference>
<gene>
    <name evidence="4" type="ORF">N781_14565</name>
</gene>
<dbReference type="CDD" id="cd04301">
    <property type="entry name" value="NAT_SF"/>
    <property type="match status" value="1"/>
</dbReference>
<keyword evidence="1 4" id="KW-0808">Transferase</keyword>
<dbReference type="InterPro" id="IPR000182">
    <property type="entry name" value="GNAT_dom"/>
</dbReference>
<dbReference type="PROSITE" id="PS51186">
    <property type="entry name" value="GNAT"/>
    <property type="match status" value="1"/>
</dbReference>
<keyword evidence="5" id="KW-1185">Reference proteome</keyword>
<feature type="domain" description="N-acetyltransferase" evidence="3">
    <location>
        <begin position="1"/>
        <end position="164"/>
    </location>
</feature>
<dbReference type="Proteomes" id="UP000030528">
    <property type="component" value="Unassembled WGS sequence"/>
</dbReference>
<evidence type="ECO:0000313" key="5">
    <source>
        <dbReference type="Proteomes" id="UP000030528"/>
    </source>
</evidence>
<dbReference type="SUPFAM" id="SSF55729">
    <property type="entry name" value="Acyl-CoA N-acyltransferases (Nat)"/>
    <property type="match status" value="1"/>
</dbReference>
<evidence type="ECO:0000256" key="1">
    <source>
        <dbReference type="ARBA" id="ARBA00022679"/>
    </source>
</evidence>
<organism evidence="4 5">
    <name type="scientific">Pontibacillus halophilus JSM 076056 = DSM 19796</name>
    <dbReference type="NCBI Taxonomy" id="1385510"/>
    <lineage>
        <taxon>Bacteria</taxon>
        <taxon>Bacillati</taxon>
        <taxon>Bacillota</taxon>
        <taxon>Bacilli</taxon>
        <taxon>Bacillales</taxon>
        <taxon>Bacillaceae</taxon>
        <taxon>Pontibacillus</taxon>
    </lineage>
</organism>
<dbReference type="InterPro" id="IPR050832">
    <property type="entry name" value="Bact_Acetyltransf"/>
</dbReference>